<evidence type="ECO:0000313" key="2">
    <source>
        <dbReference type="Proteomes" id="UP000789525"/>
    </source>
</evidence>
<organism evidence="1 2">
    <name type="scientific">Acaulospora colombiana</name>
    <dbReference type="NCBI Taxonomy" id="27376"/>
    <lineage>
        <taxon>Eukaryota</taxon>
        <taxon>Fungi</taxon>
        <taxon>Fungi incertae sedis</taxon>
        <taxon>Mucoromycota</taxon>
        <taxon>Glomeromycotina</taxon>
        <taxon>Glomeromycetes</taxon>
        <taxon>Diversisporales</taxon>
        <taxon>Acaulosporaceae</taxon>
        <taxon>Acaulospora</taxon>
    </lineage>
</organism>
<dbReference type="Proteomes" id="UP000789525">
    <property type="component" value="Unassembled WGS sequence"/>
</dbReference>
<evidence type="ECO:0000313" key="1">
    <source>
        <dbReference type="EMBL" id="CAG8535780.1"/>
    </source>
</evidence>
<accession>A0ACA9LNV0</accession>
<protein>
    <submittedName>
        <fullName evidence="1">7021_t:CDS:1</fullName>
    </submittedName>
</protein>
<gene>
    <name evidence="1" type="ORF">ACOLOM_LOCUS4264</name>
</gene>
<sequence length="173" mass="20225">MHPTLNLLKQQLRVQHVRRGMLGGIRAKFGYPIREPEPKSPVVKEKRSKKVREKPPYMEQRTYKQANKGLYAGAHIQFGNQISEFGNKSRRTWKPNVHLVKLYSEALDKRLEIKCTPQTLRIIDRRGGLDRYLLGMRDNELGKRMYYLKHRIKGIIEGKGDEVGKSKNSRDKN</sequence>
<dbReference type="EMBL" id="CAJVPT010006902">
    <property type="protein sequence ID" value="CAG8535780.1"/>
    <property type="molecule type" value="Genomic_DNA"/>
</dbReference>
<reference evidence="1" key="1">
    <citation type="submission" date="2021-06" db="EMBL/GenBank/DDBJ databases">
        <authorList>
            <person name="Kallberg Y."/>
            <person name="Tangrot J."/>
            <person name="Rosling A."/>
        </authorList>
    </citation>
    <scope>NUCLEOTIDE SEQUENCE</scope>
    <source>
        <strain evidence="1">CL356</strain>
    </source>
</reference>
<name>A0ACA9LNV0_9GLOM</name>
<keyword evidence="2" id="KW-1185">Reference proteome</keyword>
<proteinExistence type="predicted"/>
<comment type="caution">
    <text evidence="1">The sequence shown here is derived from an EMBL/GenBank/DDBJ whole genome shotgun (WGS) entry which is preliminary data.</text>
</comment>